<keyword evidence="3 5" id="KW-0697">Rotamase</keyword>
<dbReference type="STRING" id="1618490.US90_C0030G0003"/>
<proteinExistence type="inferred from homology"/>
<evidence type="ECO:0000313" key="10">
    <source>
        <dbReference type="Proteomes" id="UP000034406"/>
    </source>
</evidence>
<keyword evidence="7" id="KW-1133">Transmembrane helix</keyword>
<evidence type="ECO:0000256" key="7">
    <source>
        <dbReference type="SAM" id="Phobius"/>
    </source>
</evidence>
<accession>A0A0G0JLS7</accession>
<evidence type="ECO:0000313" key="9">
    <source>
        <dbReference type="EMBL" id="KKQ67822.1"/>
    </source>
</evidence>
<dbReference type="EMBL" id="LBUT01000030">
    <property type="protein sequence ID" value="KKQ67822.1"/>
    <property type="molecule type" value="Genomic_DNA"/>
</dbReference>
<dbReference type="PANTHER" id="PTHR43811:SF19">
    <property type="entry name" value="39 KDA FK506-BINDING NUCLEAR PROTEIN"/>
    <property type="match status" value="1"/>
</dbReference>
<name>A0A0G0JLS7_9BACT</name>
<evidence type="ECO:0000256" key="5">
    <source>
        <dbReference type="PROSITE-ProRule" id="PRU00277"/>
    </source>
</evidence>
<evidence type="ECO:0000256" key="1">
    <source>
        <dbReference type="ARBA" id="ARBA00000971"/>
    </source>
</evidence>
<dbReference type="Gene3D" id="3.10.50.40">
    <property type="match status" value="1"/>
</dbReference>
<keyword evidence="7" id="KW-0812">Transmembrane</keyword>
<comment type="similarity">
    <text evidence="2 6">Belongs to the FKBP-type PPIase family.</text>
</comment>
<dbReference type="InterPro" id="IPR046357">
    <property type="entry name" value="PPIase_dom_sf"/>
</dbReference>
<evidence type="ECO:0000256" key="3">
    <source>
        <dbReference type="ARBA" id="ARBA00023110"/>
    </source>
</evidence>
<keyword evidence="4 5" id="KW-0413">Isomerase</keyword>
<evidence type="ECO:0000256" key="2">
    <source>
        <dbReference type="ARBA" id="ARBA00006577"/>
    </source>
</evidence>
<dbReference type="PROSITE" id="PS50059">
    <property type="entry name" value="FKBP_PPIASE"/>
    <property type="match status" value="1"/>
</dbReference>
<dbReference type="EC" id="5.2.1.8" evidence="6"/>
<dbReference type="AlphaFoldDB" id="A0A0G0JLS7"/>
<dbReference type="Proteomes" id="UP000034406">
    <property type="component" value="Unassembled WGS sequence"/>
</dbReference>
<evidence type="ECO:0000259" key="8">
    <source>
        <dbReference type="PROSITE" id="PS50059"/>
    </source>
</evidence>
<feature type="domain" description="PPIase FKBP-type" evidence="8">
    <location>
        <begin position="78"/>
        <end position="166"/>
    </location>
</feature>
<dbReference type="GO" id="GO:0003755">
    <property type="term" value="F:peptidyl-prolyl cis-trans isomerase activity"/>
    <property type="evidence" value="ECO:0007669"/>
    <property type="project" value="UniProtKB-UniRule"/>
</dbReference>
<dbReference type="Pfam" id="PF00254">
    <property type="entry name" value="FKBP_C"/>
    <property type="match status" value="1"/>
</dbReference>
<keyword evidence="7" id="KW-0472">Membrane</keyword>
<dbReference type="PATRIC" id="fig|1618490.4.peg.895"/>
<comment type="catalytic activity">
    <reaction evidence="1 5 6">
        <text>[protein]-peptidylproline (omega=180) = [protein]-peptidylproline (omega=0)</text>
        <dbReference type="Rhea" id="RHEA:16237"/>
        <dbReference type="Rhea" id="RHEA-COMP:10747"/>
        <dbReference type="Rhea" id="RHEA-COMP:10748"/>
        <dbReference type="ChEBI" id="CHEBI:83833"/>
        <dbReference type="ChEBI" id="CHEBI:83834"/>
        <dbReference type="EC" id="5.2.1.8"/>
    </reaction>
</comment>
<dbReference type="FunFam" id="3.10.50.40:FF:000006">
    <property type="entry name" value="Peptidyl-prolyl cis-trans isomerase"/>
    <property type="match status" value="1"/>
</dbReference>
<reference evidence="9 10" key="1">
    <citation type="journal article" date="2015" name="Nature">
        <title>rRNA introns, odd ribosomes, and small enigmatic genomes across a large radiation of phyla.</title>
        <authorList>
            <person name="Brown C.T."/>
            <person name="Hug L.A."/>
            <person name="Thomas B.C."/>
            <person name="Sharon I."/>
            <person name="Castelle C.J."/>
            <person name="Singh A."/>
            <person name="Wilkins M.J."/>
            <person name="Williams K.H."/>
            <person name="Banfield J.F."/>
        </authorList>
    </citation>
    <scope>NUCLEOTIDE SEQUENCE [LARGE SCALE GENOMIC DNA]</scope>
</reference>
<evidence type="ECO:0000256" key="6">
    <source>
        <dbReference type="RuleBase" id="RU003915"/>
    </source>
</evidence>
<gene>
    <name evidence="9" type="ORF">US90_C0030G0003</name>
</gene>
<comment type="caution">
    <text evidence="9">The sequence shown here is derived from an EMBL/GenBank/DDBJ whole genome shotgun (WGS) entry which is preliminary data.</text>
</comment>
<sequence>MPKNPTLAIILVSLVILTFIFLSKKPNEQVPYLPDLAEINQLLISPTPQYQQNMINNPPDQLQIQDTLIGTGREVKTGDTIIIHYVGTLLNGQKFDSSYDRNQAFETQIGVGQLIKGWDLGIPGIKVGGKRKLIIPSDLAYGPQGAGDLIPPNSPLIFEVELMGIK</sequence>
<evidence type="ECO:0000256" key="4">
    <source>
        <dbReference type="ARBA" id="ARBA00023235"/>
    </source>
</evidence>
<protein>
    <recommendedName>
        <fullName evidence="6">Peptidyl-prolyl cis-trans isomerase</fullName>
        <ecNumber evidence="6">5.2.1.8</ecNumber>
    </recommendedName>
</protein>
<dbReference type="SUPFAM" id="SSF54534">
    <property type="entry name" value="FKBP-like"/>
    <property type="match status" value="1"/>
</dbReference>
<dbReference type="InterPro" id="IPR001179">
    <property type="entry name" value="PPIase_FKBP_dom"/>
</dbReference>
<dbReference type="PANTHER" id="PTHR43811">
    <property type="entry name" value="FKBP-TYPE PEPTIDYL-PROLYL CIS-TRANS ISOMERASE FKPA"/>
    <property type="match status" value="1"/>
</dbReference>
<organism evidence="9 10">
    <name type="scientific">Candidatus Shapirobacteria bacterium GW2011_GWE2_38_30</name>
    <dbReference type="NCBI Taxonomy" id="1618490"/>
    <lineage>
        <taxon>Bacteria</taxon>
        <taxon>Candidatus Shapironibacteriota</taxon>
    </lineage>
</organism>
<feature type="transmembrane region" description="Helical" evidence="7">
    <location>
        <begin position="6"/>
        <end position="23"/>
    </location>
</feature>